<keyword evidence="4" id="KW-0175">Coiled coil</keyword>
<dbReference type="InterPro" id="IPR041627">
    <property type="entry name" value="AAA_lid_6"/>
</dbReference>
<evidence type="ECO:0000256" key="3">
    <source>
        <dbReference type="ARBA" id="ARBA00022840"/>
    </source>
</evidence>
<evidence type="ECO:0000313" key="7">
    <source>
        <dbReference type="Proteomes" id="UP000474024"/>
    </source>
</evidence>
<evidence type="ECO:0000259" key="5">
    <source>
        <dbReference type="SMART" id="SM00382"/>
    </source>
</evidence>
<name>A0A6L5YS72_9FIRM</name>
<gene>
    <name evidence="6" type="ORF">FYJ75_06890</name>
</gene>
<dbReference type="PANTHER" id="PTHR43392">
    <property type="entry name" value="AAA-TYPE ATPASE FAMILY PROTEIN / ANKYRIN REPEAT FAMILY PROTEIN"/>
    <property type="match status" value="1"/>
</dbReference>
<dbReference type="Gene3D" id="3.40.50.300">
    <property type="entry name" value="P-loop containing nucleotide triphosphate hydrolases"/>
    <property type="match status" value="1"/>
</dbReference>
<proteinExistence type="inferred from homology"/>
<dbReference type="SUPFAM" id="SSF52540">
    <property type="entry name" value="P-loop containing nucleoside triphosphate hydrolases"/>
    <property type="match status" value="1"/>
</dbReference>
<dbReference type="CDD" id="cd00009">
    <property type="entry name" value="AAA"/>
    <property type="match status" value="1"/>
</dbReference>
<feature type="coiled-coil region" evidence="4">
    <location>
        <begin position="197"/>
        <end position="224"/>
    </location>
</feature>
<dbReference type="PANTHER" id="PTHR43392:SF2">
    <property type="entry name" value="AAA-TYPE ATPASE FAMILY PROTEIN _ ANKYRIN REPEAT FAMILY PROTEIN"/>
    <property type="match status" value="1"/>
</dbReference>
<dbReference type="PRINTS" id="PR00819">
    <property type="entry name" value="CBXCFQXSUPER"/>
</dbReference>
<dbReference type="Proteomes" id="UP000474024">
    <property type="component" value="Unassembled WGS sequence"/>
</dbReference>
<dbReference type="GO" id="GO:0016887">
    <property type="term" value="F:ATP hydrolysis activity"/>
    <property type="evidence" value="ECO:0007669"/>
    <property type="project" value="InterPro"/>
</dbReference>
<dbReference type="InterPro" id="IPR000641">
    <property type="entry name" value="CbxX/CfxQ"/>
</dbReference>
<keyword evidence="7" id="KW-1185">Reference proteome</keyword>
<dbReference type="InterPro" id="IPR003593">
    <property type="entry name" value="AAA+_ATPase"/>
</dbReference>
<dbReference type="RefSeq" id="WP_154429735.1">
    <property type="nucleotide sequence ID" value="NZ_VUNI01000009.1"/>
</dbReference>
<dbReference type="GO" id="GO:0005524">
    <property type="term" value="F:ATP binding"/>
    <property type="evidence" value="ECO:0007669"/>
    <property type="project" value="UniProtKB-KW"/>
</dbReference>
<dbReference type="Gene3D" id="1.10.8.60">
    <property type="match status" value="1"/>
</dbReference>
<dbReference type="FunFam" id="3.40.50.300:FF:000216">
    <property type="entry name" value="Type VII secretion ATPase EccA"/>
    <property type="match status" value="1"/>
</dbReference>
<dbReference type="InterPro" id="IPR003959">
    <property type="entry name" value="ATPase_AAA_core"/>
</dbReference>
<dbReference type="Pfam" id="PF17866">
    <property type="entry name" value="AAA_lid_6"/>
    <property type="match status" value="1"/>
</dbReference>
<keyword evidence="2" id="KW-0547">Nucleotide-binding</keyword>
<dbReference type="InterPro" id="IPR027417">
    <property type="entry name" value="P-loop_NTPase"/>
</dbReference>
<organism evidence="6 7">
    <name type="scientific">Roseburia porci</name>
    <dbReference type="NCBI Taxonomy" id="2605790"/>
    <lineage>
        <taxon>Bacteria</taxon>
        <taxon>Bacillati</taxon>
        <taxon>Bacillota</taxon>
        <taxon>Clostridia</taxon>
        <taxon>Lachnospirales</taxon>
        <taxon>Lachnospiraceae</taxon>
        <taxon>Roseburia</taxon>
    </lineage>
</organism>
<dbReference type="SMART" id="SM00382">
    <property type="entry name" value="AAA"/>
    <property type="match status" value="1"/>
</dbReference>
<evidence type="ECO:0000256" key="4">
    <source>
        <dbReference type="SAM" id="Coils"/>
    </source>
</evidence>
<dbReference type="InterPro" id="IPR050773">
    <property type="entry name" value="CbxX/CfxQ_RuBisCO_ESX"/>
</dbReference>
<keyword evidence="3" id="KW-0067">ATP-binding</keyword>
<feature type="domain" description="AAA+ ATPase" evidence="5">
    <location>
        <begin position="258"/>
        <end position="397"/>
    </location>
</feature>
<comment type="caution">
    <text evidence="6">The sequence shown here is derived from an EMBL/GenBank/DDBJ whole genome shotgun (WGS) entry which is preliminary data.</text>
</comment>
<dbReference type="Pfam" id="PF00004">
    <property type="entry name" value="AAA"/>
    <property type="match status" value="1"/>
</dbReference>
<evidence type="ECO:0000313" key="6">
    <source>
        <dbReference type="EMBL" id="MST74766.1"/>
    </source>
</evidence>
<dbReference type="EMBL" id="VUNI01000009">
    <property type="protein sequence ID" value="MST74766.1"/>
    <property type="molecule type" value="Genomic_DNA"/>
</dbReference>
<reference evidence="6 7" key="1">
    <citation type="submission" date="2019-08" db="EMBL/GenBank/DDBJ databases">
        <title>In-depth cultivation of the pig gut microbiome towards novel bacterial diversity and tailored functional studies.</title>
        <authorList>
            <person name="Wylensek D."/>
            <person name="Hitch T.C.A."/>
            <person name="Clavel T."/>
        </authorList>
    </citation>
    <scope>NUCLEOTIDE SEQUENCE [LARGE SCALE GENOMIC DNA]</scope>
    <source>
        <strain evidence="6 7">MUC/MUC-530-WT-4D</strain>
    </source>
</reference>
<accession>A0A6L5YS72</accession>
<sequence length="500" mass="57013">MNENFMEFSEELFSGMYDVYSTLTGGMKQDLGQLQWIDTDHMLVAYDRILSECFFQVGAAKGALSEEDQYMIKNFPDHVMDIAADTHRYAFLLRHISLENYEKNREEVFPRTEWDFFKQTYAELNLERPKGGTGDNEYICEIVDRTKELFSIYTEDERGLVACSAFLDSIFADNVSDSREEENQESVVTGAEAAAILKQEKKTISAEDKRKALLEEKLQELNELIGLDPVKEEISGLVYSYQVNKMRREMGIDVKDDLSYHLIFSGNPGTGKTTVARIVADIYYCLDIIPEPKYTETDAEGLVGRYVGETPTKTKRIAQEAMGGVLFIDEAYQLVDGSLAESYGQEAIDTLVKIMEDHRNELILIVAGYPEDMKKFLRANAGLESRFKRTIEFPDYSPEEMMQILEHFLEGWILSEETRAYILENLSEETKKRGFANGRTVRKIAGKLKQSVDERIGRMMSAGSLEIRKELLQTITMEDAARAFEEEEDSARIGFCGGVM</sequence>
<evidence type="ECO:0000256" key="2">
    <source>
        <dbReference type="ARBA" id="ARBA00022741"/>
    </source>
</evidence>
<dbReference type="AlphaFoldDB" id="A0A6L5YS72"/>
<comment type="similarity">
    <text evidence="1">Belongs to the CbxX/CfxQ family.</text>
</comment>
<protein>
    <submittedName>
        <fullName evidence="6">AAA family ATPase</fullName>
    </submittedName>
</protein>
<evidence type="ECO:0000256" key="1">
    <source>
        <dbReference type="ARBA" id="ARBA00010378"/>
    </source>
</evidence>